<dbReference type="EMBL" id="LBXO01000029">
    <property type="protein sequence ID" value="KKR32569.1"/>
    <property type="molecule type" value="Genomic_DNA"/>
</dbReference>
<dbReference type="Pfam" id="PF00293">
    <property type="entry name" value="NUDIX"/>
    <property type="match status" value="1"/>
</dbReference>
<dbReference type="PROSITE" id="PS00893">
    <property type="entry name" value="NUDIX_BOX"/>
    <property type="match status" value="1"/>
</dbReference>
<dbReference type="AlphaFoldDB" id="A0A0G0PWL6"/>
<dbReference type="InterPro" id="IPR020084">
    <property type="entry name" value="NUDIX_hydrolase_CS"/>
</dbReference>
<dbReference type="InterPro" id="IPR015797">
    <property type="entry name" value="NUDIX_hydrolase-like_dom_sf"/>
</dbReference>
<evidence type="ECO:0000313" key="4">
    <source>
        <dbReference type="EMBL" id="KKR32569.1"/>
    </source>
</evidence>
<dbReference type="SUPFAM" id="SSF55811">
    <property type="entry name" value="Nudix"/>
    <property type="match status" value="1"/>
</dbReference>
<dbReference type="Proteomes" id="UP000034137">
    <property type="component" value="Unassembled WGS sequence"/>
</dbReference>
<dbReference type="PROSITE" id="PS51462">
    <property type="entry name" value="NUDIX"/>
    <property type="match status" value="1"/>
</dbReference>
<dbReference type="GO" id="GO:0016787">
    <property type="term" value="F:hydrolase activity"/>
    <property type="evidence" value="ECO:0007669"/>
    <property type="project" value="UniProtKB-KW"/>
</dbReference>
<dbReference type="InterPro" id="IPR000086">
    <property type="entry name" value="NUDIX_hydrolase_dom"/>
</dbReference>
<keyword evidence="2 4" id="KW-0378">Hydrolase</keyword>
<protein>
    <submittedName>
        <fullName evidence="4">NUDIX hydrolase</fullName>
    </submittedName>
</protein>
<feature type="domain" description="Nudix hydrolase" evidence="3">
    <location>
        <begin position="2"/>
        <end position="132"/>
    </location>
</feature>
<evidence type="ECO:0000313" key="5">
    <source>
        <dbReference type="Proteomes" id="UP000034137"/>
    </source>
</evidence>
<accession>A0A0G0PWL6</accession>
<evidence type="ECO:0000256" key="2">
    <source>
        <dbReference type="ARBA" id="ARBA00022801"/>
    </source>
</evidence>
<comment type="cofactor">
    <cofactor evidence="1">
        <name>Mg(2+)</name>
        <dbReference type="ChEBI" id="CHEBI:18420"/>
    </cofactor>
</comment>
<dbReference type="PANTHER" id="PTHR43046">
    <property type="entry name" value="GDP-MANNOSE MANNOSYL HYDROLASE"/>
    <property type="match status" value="1"/>
</dbReference>
<sequence>MAYFNKIGLLLLNDKSSKFLVCEKNNFTSDFIMPGGQVDEGENDVECLVREIKEELDVDTDKSSLVFIKDYIDVAAGDPTKDVSIKLYQGKIIGEPKPSMEIIKFHWIGKDDLTHSRLSPIIKNKILPDLIERDIIK</sequence>
<proteinExistence type="predicted"/>
<comment type="caution">
    <text evidence="4">The sequence shown here is derived from an EMBL/GenBank/DDBJ whole genome shotgun (WGS) entry which is preliminary data.</text>
</comment>
<evidence type="ECO:0000256" key="1">
    <source>
        <dbReference type="ARBA" id="ARBA00001946"/>
    </source>
</evidence>
<reference evidence="4 5" key="1">
    <citation type="journal article" date="2015" name="Nature">
        <title>rRNA introns, odd ribosomes, and small enigmatic genomes across a large radiation of phyla.</title>
        <authorList>
            <person name="Brown C.T."/>
            <person name="Hug L.A."/>
            <person name="Thomas B.C."/>
            <person name="Sharon I."/>
            <person name="Castelle C.J."/>
            <person name="Singh A."/>
            <person name="Wilkins M.J."/>
            <person name="Williams K.H."/>
            <person name="Banfield J.F."/>
        </authorList>
    </citation>
    <scope>NUCLEOTIDE SEQUENCE [LARGE SCALE GENOMIC DNA]</scope>
</reference>
<dbReference type="PANTHER" id="PTHR43046:SF14">
    <property type="entry name" value="MUTT_NUDIX FAMILY PROTEIN"/>
    <property type="match status" value="1"/>
</dbReference>
<dbReference type="Gene3D" id="3.90.79.10">
    <property type="entry name" value="Nucleoside Triphosphate Pyrophosphohydrolase"/>
    <property type="match status" value="1"/>
</dbReference>
<name>A0A0G0PWL6_9BACT</name>
<evidence type="ECO:0000259" key="3">
    <source>
        <dbReference type="PROSITE" id="PS51462"/>
    </source>
</evidence>
<organism evidence="4 5">
    <name type="scientific">Candidatus Falkowbacteria bacterium GW2011_GWF2_39_8</name>
    <dbReference type="NCBI Taxonomy" id="1618642"/>
    <lineage>
        <taxon>Bacteria</taxon>
        <taxon>Candidatus Falkowiibacteriota</taxon>
    </lineage>
</organism>
<gene>
    <name evidence="4" type="ORF">UT64_C0029G0013</name>
</gene>